<feature type="domain" description="Mannosylglycerate hydrolase MGH1-like glycoside hydrolase" evidence="2">
    <location>
        <begin position="366"/>
        <end position="590"/>
    </location>
</feature>
<evidence type="ECO:0000259" key="2">
    <source>
        <dbReference type="Pfam" id="PF22422"/>
    </source>
</evidence>
<dbReference type="InterPro" id="IPR012341">
    <property type="entry name" value="6hp_glycosidase-like_sf"/>
</dbReference>
<dbReference type="SUPFAM" id="SSF48208">
    <property type="entry name" value="Six-hairpin glycosidases"/>
    <property type="match status" value="1"/>
</dbReference>
<dbReference type="EMBL" id="JBITLE010000002">
    <property type="protein sequence ID" value="MFI7261915.1"/>
    <property type="molecule type" value="Genomic_DNA"/>
</dbReference>
<dbReference type="Proteomes" id="UP001612812">
    <property type="component" value="Unassembled WGS sequence"/>
</dbReference>
<dbReference type="InterPro" id="IPR054491">
    <property type="entry name" value="MGH1-like_GH"/>
</dbReference>
<comment type="caution">
    <text evidence="3">The sequence shown here is derived from an EMBL/GenBank/DDBJ whole genome shotgun (WGS) entry which is preliminary data.</text>
</comment>
<reference evidence="3 4" key="1">
    <citation type="submission" date="2024-10" db="EMBL/GenBank/DDBJ databases">
        <title>The Natural Products Discovery Center: Release of the First 8490 Sequenced Strains for Exploring Actinobacteria Biosynthetic Diversity.</title>
        <authorList>
            <person name="Kalkreuter E."/>
            <person name="Kautsar S.A."/>
            <person name="Yang D."/>
            <person name="Bader C.D."/>
            <person name="Teijaro C.N."/>
            <person name="Fluegel L."/>
            <person name="Davis C.M."/>
            <person name="Simpson J.R."/>
            <person name="Lauterbach L."/>
            <person name="Steele A.D."/>
            <person name="Gui C."/>
            <person name="Meng S."/>
            <person name="Li G."/>
            <person name="Viehrig K."/>
            <person name="Ye F."/>
            <person name="Su P."/>
            <person name="Kiefer A.F."/>
            <person name="Nichols A."/>
            <person name="Cepeda A.J."/>
            <person name="Yan W."/>
            <person name="Fan B."/>
            <person name="Jiang Y."/>
            <person name="Adhikari A."/>
            <person name="Zheng C.-J."/>
            <person name="Schuster L."/>
            <person name="Cowan T.M."/>
            <person name="Smanski M.J."/>
            <person name="Chevrette M.G."/>
            <person name="De Carvalho L.P.S."/>
            <person name="Shen B."/>
        </authorList>
    </citation>
    <scope>NUCLEOTIDE SEQUENCE [LARGE SCALE GENOMIC DNA]</scope>
    <source>
        <strain evidence="3 4">NPDC049845</strain>
    </source>
</reference>
<dbReference type="InterPro" id="IPR032856">
    <property type="entry name" value="GDE_N_bis"/>
</dbReference>
<dbReference type="RefSeq" id="WP_396767966.1">
    <property type="nucleotide sequence ID" value="NZ_JBITLA010000001.1"/>
</dbReference>
<proteinExistence type="predicted"/>
<evidence type="ECO:0000313" key="4">
    <source>
        <dbReference type="Proteomes" id="UP001612812"/>
    </source>
</evidence>
<dbReference type="Pfam" id="PF22422">
    <property type="entry name" value="MGH1-like_GH"/>
    <property type="match status" value="1"/>
</dbReference>
<evidence type="ECO:0000313" key="3">
    <source>
        <dbReference type="EMBL" id="MFI7261915.1"/>
    </source>
</evidence>
<keyword evidence="4" id="KW-1185">Reference proteome</keyword>
<dbReference type="InterPro" id="IPR008928">
    <property type="entry name" value="6-hairpin_glycosidase_sf"/>
</dbReference>
<name>A0ABW7ZGZ7_9ACTN</name>
<dbReference type="Pfam" id="PF14742">
    <property type="entry name" value="GDE_N_bis"/>
    <property type="match status" value="1"/>
</dbReference>
<protein>
    <submittedName>
        <fullName evidence="3">Glycogen debranching N-terminal domain-containing protein</fullName>
    </submittedName>
</protein>
<gene>
    <name evidence="3" type="ORF">ACIBP4_06300</name>
</gene>
<sequence>MRQELVNVLAGNAFAMSDAQGDMEADPAAPIGLFSFDTRFLSRWVLTIDGERLHALSRDELTYFETRFVLVPGAASHYVDADVSVIRHRSIDEAFHERITVLNHTAEPAEFTVRMEIGSDFADTAEILRPGSRESVVVADTDRRQLRIRYERGRFTRETYVSSTAPVEVDGCGMTFRIRVEPNGEWHTDLHVGMVIHGAGGRDLRADLESHRKRVHEDMRADLAHWFDQAPHLVADRKALGAAYRQALADLAALRYTPLSYTDRVPVGGLPWAMTLYGRDALVTCLETLAFTPQLTPATLRMLALLQGGQLDDYHDEEPGKILSELRYGEAAAFDEQPTALYYGAADTTPLFVVLLDEYERWTGDAGLVHQLRHPARMALDWLTDYGDPYGDGYLRYQPRNTVNGVANQTWRNSPHAIVDRTGVVPPFPRATCELQGYAYDARIRGARLAREFWDDPEYAERLEADAASLRERFNRDFWLPQRGYYALALTPDGEPVDALTSALGHLLWSGIVEPDRADALAAHLCGPDLFSGWGVRTYADGQRPYNPVGAHLGAVWPSDNALVAAGLRRYGFDAEAAQIAAGVFAAAETLGGSVPEVIAGYPRALTRYPVQLPAAGRPQSWASGGLLMLLSTMLGLRPCGENLLVDPAIPTGYGRIELLDVPGRWGRTDSFGRERGGGRWARVGDAAGVRRAA</sequence>
<accession>A0ABW7ZGZ7</accession>
<dbReference type="Gene3D" id="1.50.10.10">
    <property type="match status" value="1"/>
</dbReference>
<organism evidence="3 4">
    <name type="scientific">Micromonospora maritima</name>
    <dbReference type="NCBI Taxonomy" id="986711"/>
    <lineage>
        <taxon>Bacteria</taxon>
        <taxon>Bacillati</taxon>
        <taxon>Actinomycetota</taxon>
        <taxon>Actinomycetes</taxon>
        <taxon>Micromonosporales</taxon>
        <taxon>Micromonosporaceae</taxon>
        <taxon>Micromonospora</taxon>
    </lineage>
</organism>
<feature type="domain" description="Putative glycogen debranching enzyme N-terminal" evidence="1">
    <location>
        <begin position="10"/>
        <end position="190"/>
    </location>
</feature>
<evidence type="ECO:0000259" key="1">
    <source>
        <dbReference type="Pfam" id="PF14742"/>
    </source>
</evidence>